<keyword evidence="2" id="KW-1185">Reference proteome</keyword>
<sequence length="525" mass="56951">MSRTVQDVADEAIREPEYVPGIPEAAQEVVVDEAGAKGSWVRRVPLLKVFAAPTEAEIATANAGGTEVGEWSPFEAEGSGLRTDRRAARRGLYAPIAVGAPSTTRQAEILNTALIAAPTGVDGVAAGRDVLSQTAVSKDPVTDYNATPRRVTSTNVLEVGDVGAGKSSYTKCVYVLRPLILRNRRAVVFDKKNERGEGEYAPIVRFYGGEPIRFALDGSGVKLNIMDPAIAGSNDTGHSNTLVYLATIPPLMRNGAQTTARERKALRMAYRAMMRDLEGGRTPTTADLHDRLGLIDTADPSLAGVMGREVDRLHEAGMEMRYVFDELLDTYGPIFEGETSPEVKLNARLTSFDISQLPDTGPGIPMVMGLGNMWLLGRVRRDRGIRTNVVIEEAGHILGTAMAEMQRSNIKLSRGLGISNIYNIHKGNTDVAPGSPGMAVIEEAQTVHVFRQTRPEAAEWCVRTFGLNPETGPEIMTLPNGHHFFKGADPAVPEFEIEHIRSSWEIAMTDTDSALRELAEDLYAS</sequence>
<protein>
    <submittedName>
        <fullName evidence="1">ATP/GTP-binding protein</fullName>
    </submittedName>
</protein>
<organism evidence="1 2">
    <name type="scientific">Sinomonas terricola</name>
    <dbReference type="NCBI Taxonomy" id="3110330"/>
    <lineage>
        <taxon>Bacteria</taxon>
        <taxon>Bacillati</taxon>
        <taxon>Actinomycetota</taxon>
        <taxon>Actinomycetes</taxon>
        <taxon>Micrococcales</taxon>
        <taxon>Micrococcaceae</taxon>
        <taxon>Sinomonas</taxon>
    </lineage>
</organism>
<dbReference type="InterPro" id="IPR027417">
    <property type="entry name" value="P-loop_NTPase"/>
</dbReference>
<dbReference type="EMBL" id="JAYGGQ010000019">
    <property type="protein sequence ID" value="MEA5456959.1"/>
    <property type="molecule type" value="Genomic_DNA"/>
</dbReference>
<reference evidence="1 2" key="1">
    <citation type="submission" date="2023-12" db="EMBL/GenBank/DDBJ databases">
        <title>Sinomonas terricola sp. nov, isolated from litchi orchard soil in Guangdong, PR China.</title>
        <authorList>
            <person name="Jiaxin W."/>
            <person name="Yang Z."/>
            <person name="Honghui Z."/>
        </authorList>
    </citation>
    <scope>NUCLEOTIDE SEQUENCE [LARGE SCALE GENOMIC DNA]</scope>
    <source>
        <strain evidence="1 2">JGH33</strain>
    </source>
</reference>
<dbReference type="Gene3D" id="1.10.8.730">
    <property type="match status" value="1"/>
</dbReference>
<name>A0ABU5TBU5_9MICC</name>
<dbReference type="Gene3D" id="3.40.50.300">
    <property type="entry name" value="P-loop containing nucleotide triphosphate hydrolases"/>
    <property type="match status" value="1"/>
</dbReference>
<comment type="caution">
    <text evidence="1">The sequence shown here is derived from an EMBL/GenBank/DDBJ whole genome shotgun (WGS) entry which is preliminary data.</text>
</comment>
<dbReference type="Proteomes" id="UP001304769">
    <property type="component" value="Unassembled WGS sequence"/>
</dbReference>
<evidence type="ECO:0000313" key="2">
    <source>
        <dbReference type="Proteomes" id="UP001304769"/>
    </source>
</evidence>
<dbReference type="RefSeq" id="WP_323280870.1">
    <property type="nucleotide sequence ID" value="NZ_JAYGGQ010000019.1"/>
</dbReference>
<gene>
    <name evidence="1" type="ORF">SPF06_19730</name>
</gene>
<proteinExistence type="predicted"/>
<evidence type="ECO:0000313" key="1">
    <source>
        <dbReference type="EMBL" id="MEA5456959.1"/>
    </source>
</evidence>
<accession>A0ABU5TBU5</accession>